<gene>
    <name evidence="1" type="ORF">BRAPAZ1V2_A06P23040.2</name>
</gene>
<evidence type="ECO:0000313" key="2">
    <source>
        <dbReference type="Proteomes" id="UP000694005"/>
    </source>
</evidence>
<accession>A0A8D9D6V3</accession>
<dbReference type="AlphaFoldDB" id="A0A8D9D6V3"/>
<proteinExistence type="predicted"/>
<protein>
    <submittedName>
        <fullName evidence="1">Uncharacterized protein</fullName>
    </submittedName>
</protein>
<dbReference type="Gramene" id="A06p23040.2_BraZ1">
    <property type="protein sequence ID" value="A06p23040.2_BraZ1.CDS"/>
    <property type="gene ID" value="A06g23040.2_BraZ1"/>
</dbReference>
<reference evidence="1 2" key="1">
    <citation type="submission" date="2021-07" db="EMBL/GenBank/DDBJ databases">
        <authorList>
            <consortium name="Genoscope - CEA"/>
            <person name="William W."/>
        </authorList>
    </citation>
    <scope>NUCLEOTIDE SEQUENCE [LARGE SCALE GENOMIC DNA]</scope>
</reference>
<dbReference type="EMBL" id="LS974622">
    <property type="protein sequence ID" value="CAG7870064.1"/>
    <property type="molecule type" value="Genomic_DNA"/>
</dbReference>
<dbReference type="Proteomes" id="UP000694005">
    <property type="component" value="Chromosome A06"/>
</dbReference>
<name>A0A8D9D6V3_BRACM</name>
<sequence length="45" mass="5378">KNQLRHLEKSALLFLPTFYPNYLGSFLDHYKYFLDLILGDILFSI</sequence>
<organism evidence="1 2">
    <name type="scientific">Brassica campestris</name>
    <name type="common">Field mustard</name>
    <dbReference type="NCBI Taxonomy" id="3711"/>
    <lineage>
        <taxon>Eukaryota</taxon>
        <taxon>Viridiplantae</taxon>
        <taxon>Streptophyta</taxon>
        <taxon>Embryophyta</taxon>
        <taxon>Tracheophyta</taxon>
        <taxon>Spermatophyta</taxon>
        <taxon>Magnoliopsida</taxon>
        <taxon>eudicotyledons</taxon>
        <taxon>Gunneridae</taxon>
        <taxon>Pentapetalae</taxon>
        <taxon>rosids</taxon>
        <taxon>malvids</taxon>
        <taxon>Brassicales</taxon>
        <taxon>Brassicaceae</taxon>
        <taxon>Brassiceae</taxon>
        <taxon>Brassica</taxon>
    </lineage>
</organism>
<feature type="non-terminal residue" evidence="1">
    <location>
        <position position="45"/>
    </location>
</feature>
<evidence type="ECO:0000313" key="1">
    <source>
        <dbReference type="EMBL" id="CAG7870064.1"/>
    </source>
</evidence>